<dbReference type="Proteomes" id="UP000663586">
    <property type="component" value="Chromosome"/>
</dbReference>
<proteinExistence type="predicted"/>
<dbReference type="Pfam" id="PF19094">
    <property type="entry name" value="EMC6_arch"/>
    <property type="match status" value="1"/>
</dbReference>
<evidence type="ECO:0000313" key="2">
    <source>
        <dbReference type="EMBL" id="QSG03712.1"/>
    </source>
</evidence>
<keyword evidence="1" id="KW-1133">Transmembrane helix</keyword>
<dbReference type="InterPro" id="IPR043941">
    <property type="entry name" value="EMC6-arch"/>
</dbReference>
<feature type="transmembrane region" description="Helical" evidence="1">
    <location>
        <begin position="12"/>
        <end position="36"/>
    </location>
</feature>
<evidence type="ECO:0000313" key="3">
    <source>
        <dbReference type="Proteomes" id="UP000663586"/>
    </source>
</evidence>
<keyword evidence="1" id="KW-0472">Membrane</keyword>
<organism evidence="2 3">
    <name type="scientific">Natranaeroarchaeum sulfidigenes</name>
    <dbReference type="NCBI Taxonomy" id="2784880"/>
    <lineage>
        <taxon>Archaea</taxon>
        <taxon>Methanobacteriati</taxon>
        <taxon>Methanobacteriota</taxon>
        <taxon>Stenosarchaea group</taxon>
        <taxon>Halobacteria</taxon>
        <taxon>Halobacteriales</taxon>
        <taxon>Natronoarchaeaceae</taxon>
        <taxon>Natranaeroarchaeum</taxon>
    </lineage>
</organism>
<feature type="transmembrane region" description="Helical" evidence="1">
    <location>
        <begin position="48"/>
        <end position="67"/>
    </location>
</feature>
<dbReference type="RefSeq" id="WP_238477758.1">
    <property type="nucleotide sequence ID" value="NZ_CP064786.1"/>
</dbReference>
<sequence>MSTETASPKAQHLRAVTITTITALAGVAAAFGSLYVGGPGAEAAGDGMAQLIVVVAIIAQIPLYDLLGYDDFGGAKDYLFVAFMTFAFWFVTWGIMLTTGLSL</sequence>
<dbReference type="EMBL" id="CP064786">
    <property type="protein sequence ID" value="QSG03712.1"/>
    <property type="molecule type" value="Genomic_DNA"/>
</dbReference>
<accession>A0A897MT84</accession>
<name>A0A897MT84_9EURY</name>
<dbReference type="KEGG" id="hara:AArcS_2516"/>
<protein>
    <submittedName>
        <fullName evidence="2">Putative membrane protein</fullName>
    </submittedName>
</protein>
<feature type="transmembrane region" description="Helical" evidence="1">
    <location>
        <begin position="79"/>
        <end position="101"/>
    </location>
</feature>
<keyword evidence="3" id="KW-1185">Reference proteome</keyword>
<dbReference type="GeneID" id="70685897"/>
<reference evidence="2" key="1">
    <citation type="submission" date="2020-11" db="EMBL/GenBank/DDBJ databases">
        <title>Carbohydrate-dependent, anaerobic sulfur respiration: A novel catabolism in halophilic archaea.</title>
        <authorList>
            <person name="Sorokin D.Y."/>
            <person name="Messina E."/>
            <person name="Smedile F."/>
            <person name="La Cono V."/>
            <person name="Hallsworth J.E."/>
            <person name="Yakimov M.M."/>
        </authorList>
    </citation>
    <scope>NUCLEOTIDE SEQUENCE</scope>
    <source>
        <strain evidence="2">AArc-S</strain>
    </source>
</reference>
<gene>
    <name evidence="2" type="ORF">AArcS_2516</name>
</gene>
<keyword evidence="1" id="KW-0812">Transmembrane</keyword>
<evidence type="ECO:0000256" key="1">
    <source>
        <dbReference type="SAM" id="Phobius"/>
    </source>
</evidence>
<dbReference type="AlphaFoldDB" id="A0A897MT84"/>